<dbReference type="InterPro" id="IPR013078">
    <property type="entry name" value="His_Pase_superF_clade-1"/>
</dbReference>
<feature type="binding site" evidence="1">
    <location>
        <begin position="8"/>
        <end position="15"/>
    </location>
    <ligand>
        <name>substrate</name>
    </ligand>
</feature>
<dbReference type="PANTHER" id="PTHR48100:SF59">
    <property type="entry name" value="ADENOSYLCOBALAMIN_ALPHA-RIBAZOLE PHOSPHATASE"/>
    <property type="match status" value="1"/>
</dbReference>
<evidence type="ECO:0000256" key="1">
    <source>
        <dbReference type="PIRSR" id="PIRSR613078-2"/>
    </source>
</evidence>
<dbReference type="InterPro" id="IPR050275">
    <property type="entry name" value="PGM_Phosphatase"/>
</dbReference>
<dbReference type="Gene3D" id="3.40.50.1240">
    <property type="entry name" value="Phosphoglycerate mutase-like"/>
    <property type="match status" value="1"/>
</dbReference>
<protein>
    <submittedName>
        <fullName evidence="2">Phosphoglycerate mutase family protein</fullName>
    </submittedName>
</protein>
<dbReference type="CDD" id="cd07067">
    <property type="entry name" value="HP_PGM_like"/>
    <property type="match status" value="1"/>
</dbReference>
<dbReference type="InterPro" id="IPR029033">
    <property type="entry name" value="His_PPase_superfam"/>
</dbReference>
<proteinExistence type="predicted"/>
<gene>
    <name evidence="2" type="ORF">HELGO_WM43385</name>
</gene>
<accession>A0A6S6TDL2</accession>
<dbReference type="Pfam" id="PF00300">
    <property type="entry name" value="His_Phos_1"/>
    <property type="match status" value="1"/>
</dbReference>
<organism evidence="2">
    <name type="scientific">uncultured Thiotrichaceae bacterium</name>
    <dbReference type="NCBI Taxonomy" id="298394"/>
    <lineage>
        <taxon>Bacteria</taxon>
        <taxon>Pseudomonadati</taxon>
        <taxon>Pseudomonadota</taxon>
        <taxon>Gammaproteobacteria</taxon>
        <taxon>Thiotrichales</taxon>
        <taxon>Thiotrichaceae</taxon>
        <taxon>environmental samples</taxon>
    </lineage>
</organism>
<dbReference type="AlphaFoldDB" id="A0A6S6TDL2"/>
<sequence length="199" mass="22569">MLEIIAIRHGITEWNQLKRIQGHTDIPLSDEGITILQQYRVPENWLQLAWFSSPLIRAQHTAELLKLDCRIAPGLIEMHWGDWEGKTLTELRNQDAQAFADTEAKGLDMLPPQGESPRMVQERMTAWANTIAAQKDTQTTIGIVAHKGVIRAVLAAACDWDMMGKPPVKLDYKAAHRFGFEPDGNNWRLLEANIRLLPE</sequence>
<evidence type="ECO:0000313" key="2">
    <source>
        <dbReference type="EMBL" id="CAA6814527.1"/>
    </source>
</evidence>
<feature type="binding site" evidence="1">
    <location>
        <position position="57"/>
    </location>
    <ligand>
        <name>substrate</name>
    </ligand>
</feature>
<name>A0A6S6TDL2_9GAMM</name>
<dbReference type="GO" id="GO:0016791">
    <property type="term" value="F:phosphatase activity"/>
    <property type="evidence" value="ECO:0007669"/>
    <property type="project" value="TreeGrafter"/>
</dbReference>
<dbReference type="SMART" id="SM00855">
    <property type="entry name" value="PGAM"/>
    <property type="match status" value="1"/>
</dbReference>
<reference evidence="2" key="1">
    <citation type="submission" date="2020-01" db="EMBL/GenBank/DDBJ databases">
        <authorList>
            <person name="Meier V. D."/>
            <person name="Meier V D."/>
        </authorList>
    </citation>
    <scope>NUCLEOTIDE SEQUENCE</scope>
    <source>
        <strain evidence="2">HLG_WM_MAG_08</strain>
    </source>
</reference>
<dbReference type="PANTHER" id="PTHR48100">
    <property type="entry name" value="BROAD-SPECIFICITY PHOSPHATASE YOR283W-RELATED"/>
    <property type="match status" value="1"/>
</dbReference>
<dbReference type="EMBL" id="CACVAV010000236">
    <property type="protein sequence ID" value="CAA6814527.1"/>
    <property type="molecule type" value="Genomic_DNA"/>
</dbReference>
<dbReference type="GO" id="GO:0005737">
    <property type="term" value="C:cytoplasm"/>
    <property type="evidence" value="ECO:0007669"/>
    <property type="project" value="TreeGrafter"/>
</dbReference>
<dbReference type="SUPFAM" id="SSF53254">
    <property type="entry name" value="Phosphoglycerate mutase-like"/>
    <property type="match status" value="1"/>
</dbReference>